<dbReference type="EMBL" id="CP042582">
    <property type="protein sequence ID" value="QEX22999.1"/>
    <property type="molecule type" value="Genomic_DNA"/>
</dbReference>
<dbReference type="GO" id="GO:0016878">
    <property type="term" value="F:acid-thiol ligase activity"/>
    <property type="evidence" value="ECO:0007669"/>
    <property type="project" value="UniProtKB-ARBA"/>
</dbReference>
<evidence type="ECO:0000259" key="1">
    <source>
        <dbReference type="Pfam" id="PF00501"/>
    </source>
</evidence>
<dbReference type="KEGG" id="hadh:FRZ61_29340"/>
<gene>
    <name evidence="2" type="ORF">FRZ61_29340</name>
</gene>
<evidence type="ECO:0000313" key="3">
    <source>
        <dbReference type="Proteomes" id="UP000325797"/>
    </source>
</evidence>
<reference evidence="2 3" key="1">
    <citation type="submission" date="2019-08" db="EMBL/GenBank/DDBJ databases">
        <title>Hyperibacter terrae gen. nov., sp. nov. and Hyperibacter viscosus sp. nov., two new members in the family Rhodospirillaceae isolated from the rhizosphere of Hypericum perforatum.</title>
        <authorList>
            <person name="Noviana Z."/>
        </authorList>
    </citation>
    <scope>NUCLEOTIDE SEQUENCE [LARGE SCALE GENOMIC DNA]</scope>
    <source>
        <strain evidence="2 3">R5959</strain>
    </source>
</reference>
<dbReference type="InterPro" id="IPR050237">
    <property type="entry name" value="ATP-dep_AMP-bd_enzyme"/>
</dbReference>
<dbReference type="PANTHER" id="PTHR43767:SF1">
    <property type="entry name" value="NONRIBOSOMAL PEPTIDE SYNTHASE PES1 (EUROFUNG)-RELATED"/>
    <property type="match status" value="1"/>
</dbReference>
<organism evidence="2 3">
    <name type="scientific">Hypericibacter adhaerens</name>
    <dbReference type="NCBI Taxonomy" id="2602016"/>
    <lineage>
        <taxon>Bacteria</taxon>
        <taxon>Pseudomonadati</taxon>
        <taxon>Pseudomonadota</taxon>
        <taxon>Alphaproteobacteria</taxon>
        <taxon>Rhodospirillales</taxon>
        <taxon>Dongiaceae</taxon>
        <taxon>Hypericibacter</taxon>
    </lineage>
</organism>
<proteinExistence type="predicted"/>
<dbReference type="InterPro" id="IPR000873">
    <property type="entry name" value="AMP-dep_synth/lig_dom"/>
</dbReference>
<dbReference type="SUPFAM" id="SSF56801">
    <property type="entry name" value="Acetyl-CoA synthetase-like"/>
    <property type="match status" value="1"/>
</dbReference>
<keyword evidence="3" id="KW-1185">Reference proteome</keyword>
<sequence>MTAQDSYSFVVGLLGLMHGGCEVLLPANRQPGTLEAMCGSFDVLLDDRMIGEAGRQEPRLEPLDGSACLLTFFTSGSTGAPKRVPKTLAMFEREAETLQAVWEKDGQGTVFSTVPHQHVYGFSYKIAWPLATGRPFQAATNETWEGLLRDLTPAATIVSSPAHLGRMGGLQPLPADRRPARVFSAGAPLTYEAALEAERVLGLRPTDIIGSTETGTIAMREWNGENQPWQSMPGLTLRCDEEGRLNLLSPYAGPEWIATADLIAPVPGGFRWLGRADRIVKIEGRRVSLNGVERALSVLPWVAAAAVVLLPGNPGRLGAVILPSETGKERLAALGKFRFGRLLRASLAETLEPASAPRHWRFVEALPSAELGKRRESDLLKLFEAAR</sequence>
<dbReference type="InterPro" id="IPR045851">
    <property type="entry name" value="AMP-bd_C_sf"/>
</dbReference>
<dbReference type="Proteomes" id="UP000325797">
    <property type="component" value="Chromosome"/>
</dbReference>
<dbReference type="Gene3D" id="3.40.50.12780">
    <property type="entry name" value="N-terminal domain of ligase-like"/>
    <property type="match status" value="1"/>
</dbReference>
<dbReference type="PANTHER" id="PTHR43767">
    <property type="entry name" value="LONG-CHAIN-FATTY-ACID--COA LIGASE"/>
    <property type="match status" value="1"/>
</dbReference>
<name>A0A5J6MZM2_9PROT</name>
<evidence type="ECO:0000313" key="2">
    <source>
        <dbReference type="EMBL" id="QEX22999.1"/>
    </source>
</evidence>
<dbReference type="AlphaFoldDB" id="A0A5J6MZM2"/>
<dbReference type="Gene3D" id="3.30.300.30">
    <property type="match status" value="1"/>
</dbReference>
<feature type="domain" description="AMP-dependent synthetase/ligase" evidence="1">
    <location>
        <begin position="56"/>
        <end position="223"/>
    </location>
</feature>
<dbReference type="Pfam" id="PF00501">
    <property type="entry name" value="AMP-binding"/>
    <property type="match status" value="1"/>
</dbReference>
<dbReference type="InterPro" id="IPR042099">
    <property type="entry name" value="ANL_N_sf"/>
</dbReference>
<protein>
    <submittedName>
        <fullName evidence="2">Aconitate hydratase</fullName>
    </submittedName>
</protein>
<accession>A0A5J6MZM2</accession>